<evidence type="ECO:0000313" key="3">
    <source>
        <dbReference type="Proteomes" id="UP000054408"/>
    </source>
</evidence>
<accession>A0A0L0D6Y3</accession>
<organism evidence="2 3">
    <name type="scientific">Thecamonas trahens ATCC 50062</name>
    <dbReference type="NCBI Taxonomy" id="461836"/>
    <lineage>
        <taxon>Eukaryota</taxon>
        <taxon>Apusozoa</taxon>
        <taxon>Apusomonadida</taxon>
        <taxon>Apusomonadidae</taxon>
        <taxon>Thecamonas</taxon>
    </lineage>
</organism>
<feature type="region of interest" description="Disordered" evidence="1">
    <location>
        <begin position="143"/>
        <end position="188"/>
    </location>
</feature>
<reference evidence="2 3" key="1">
    <citation type="submission" date="2010-05" db="EMBL/GenBank/DDBJ databases">
        <title>The Genome Sequence of Thecamonas trahens ATCC 50062.</title>
        <authorList>
            <consortium name="The Broad Institute Genome Sequencing Platform"/>
            <person name="Russ C."/>
            <person name="Cuomo C."/>
            <person name="Shea T."/>
            <person name="Young S.K."/>
            <person name="Zeng Q."/>
            <person name="Koehrsen M."/>
            <person name="Haas B."/>
            <person name="Borodovsky M."/>
            <person name="Guigo R."/>
            <person name="Alvarado L."/>
            <person name="Berlin A."/>
            <person name="Bochicchio J."/>
            <person name="Borenstein D."/>
            <person name="Chapman S."/>
            <person name="Chen Z."/>
            <person name="Freedman E."/>
            <person name="Gellesch M."/>
            <person name="Goldberg J."/>
            <person name="Griggs A."/>
            <person name="Gujja S."/>
            <person name="Heilman E."/>
            <person name="Heiman D."/>
            <person name="Hepburn T."/>
            <person name="Howarth C."/>
            <person name="Jen D."/>
            <person name="Larson L."/>
            <person name="Mehta T."/>
            <person name="Park D."/>
            <person name="Pearson M."/>
            <person name="Roberts A."/>
            <person name="Saif S."/>
            <person name="Shenoy N."/>
            <person name="Sisk P."/>
            <person name="Stolte C."/>
            <person name="Sykes S."/>
            <person name="Thomson T."/>
            <person name="Walk T."/>
            <person name="White J."/>
            <person name="Yandava C."/>
            <person name="Burger G."/>
            <person name="Gray M.W."/>
            <person name="Holland P.W.H."/>
            <person name="King N."/>
            <person name="Lang F.B.F."/>
            <person name="Roger A.J."/>
            <person name="Ruiz-Trillo I."/>
            <person name="Lander E."/>
            <person name="Nusbaum C."/>
        </authorList>
    </citation>
    <scope>NUCLEOTIDE SEQUENCE [LARGE SCALE GENOMIC DNA]</scope>
    <source>
        <strain evidence="2 3">ATCC 50062</strain>
    </source>
</reference>
<dbReference type="GeneID" id="25563874"/>
<feature type="compositionally biased region" description="Low complexity" evidence="1">
    <location>
        <begin position="147"/>
        <end position="158"/>
    </location>
</feature>
<sequence length="225" mass="23646">MTNRALCASTGPAPPRLLVLSVATRASLALARRPARSASRLSRALQSVGRRLATVAQSVLITLTAALHVARALPLPTALSRSAVSRKTVAAFVSMTICVVAGRWNMSAMPRLMHAPSVSTMPARHRPPVARPVPRRQTAIRTPVQCATSAPSSASRASHAMHRVSHLPSAARTAPAAPVASAPRARRRPTATLISGLMSTMTSTTGTTSSHFTTRCVPRYAARSA</sequence>
<keyword evidence="3" id="KW-1185">Reference proteome</keyword>
<dbReference type="AlphaFoldDB" id="A0A0L0D6Y3"/>
<evidence type="ECO:0000256" key="1">
    <source>
        <dbReference type="SAM" id="MobiDB-lite"/>
    </source>
</evidence>
<feature type="compositionally biased region" description="Low complexity" evidence="1">
    <location>
        <begin position="168"/>
        <end position="183"/>
    </location>
</feature>
<evidence type="ECO:0000313" key="2">
    <source>
        <dbReference type="EMBL" id="KNC48094.1"/>
    </source>
</evidence>
<gene>
    <name evidence="2" type="ORF">AMSG_04324</name>
</gene>
<proteinExistence type="predicted"/>
<dbReference type="Proteomes" id="UP000054408">
    <property type="component" value="Unassembled WGS sequence"/>
</dbReference>
<dbReference type="EMBL" id="GL349449">
    <property type="protein sequence ID" value="KNC48094.1"/>
    <property type="molecule type" value="Genomic_DNA"/>
</dbReference>
<name>A0A0L0D6Y3_THETB</name>
<protein>
    <submittedName>
        <fullName evidence="2">Uncharacterized protein</fullName>
    </submittedName>
</protein>
<dbReference type="RefSeq" id="XP_013759107.1">
    <property type="nucleotide sequence ID" value="XM_013903653.1"/>
</dbReference>